<comment type="similarity">
    <text evidence="2 7">Belongs to the EMP24/GP25L family.</text>
</comment>
<dbReference type="GO" id="GO:0016020">
    <property type="term" value="C:membrane"/>
    <property type="evidence" value="ECO:0007669"/>
    <property type="project" value="UniProtKB-SubCell"/>
</dbReference>
<feature type="domain" description="GOLD" evidence="8">
    <location>
        <begin position="28"/>
        <end position="89"/>
    </location>
</feature>
<dbReference type="Proteomes" id="UP000761534">
    <property type="component" value="Unassembled WGS sequence"/>
</dbReference>
<evidence type="ECO:0000313" key="9">
    <source>
        <dbReference type="EMBL" id="KAA8915912.1"/>
    </source>
</evidence>
<evidence type="ECO:0000259" key="8">
    <source>
        <dbReference type="PROSITE" id="PS50866"/>
    </source>
</evidence>
<evidence type="ECO:0000256" key="6">
    <source>
        <dbReference type="ARBA" id="ARBA00023136"/>
    </source>
</evidence>
<dbReference type="SMART" id="SM01190">
    <property type="entry name" value="EMP24_GP25L"/>
    <property type="match status" value="1"/>
</dbReference>
<keyword evidence="6" id="KW-0472">Membrane</keyword>
<dbReference type="OrthoDB" id="3427at2759"/>
<reference evidence="9" key="1">
    <citation type="journal article" date="2019" name="G3 (Bethesda)">
        <title>Genome Assemblies of Two Rare Opportunistic Yeast Pathogens: Diutina rugosa (syn. Candida rugosa) and Trichomonascus ciferrii (syn. Candida ciferrii).</title>
        <authorList>
            <person name="Mixao V."/>
            <person name="Saus E."/>
            <person name="Hansen A.P."/>
            <person name="Lass-Florl C."/>
            <person name="Gabaldon T."/>
        </authorList>
    </citation>
    <scope>NUCLEOTIDE SEQUENCE</scope>
    <source>
        <strain evidence="9">CBS 4856</strain>
    </source>
</reference>
<protein>
    <recommendedName>
        <fullName evidence="8">GOLD domain-containing protein</fullName>
    </recommendedName>
</protein>
<keyword evidence="4" id="KW-0732">Signal</keyword>
<gene>
    <name evidence="9" type="ORF">TRICI_001926</name>
</gene>
<comment type="subcellular location">
    <subcellularLocation>
        <location evidence="1 7">Membrane</location>
        <topology evidence="1 7">Single-pass type I membrane protein</topology>
    </subcellularLocation>
</comment>
<comment type="caution">
    <text evidence="9">The sequence shown here is derived from an EMBL/GenBank/DDBJ whole genome shotgun (WGS) entry which is preliminary data.</text>
</comment>
<organism evidence="9 10">
    <name type="scientific">Trichomonascus ciferrii</name>
    <dbReference type="NCBI Taxonomy" id="44093"/>
    <lineage>
        <taxon>Eukaryota</taxon>
        <taxon>Fungi</taxon>
        <taxon>Dikarya</taxon>
        <taxon>Ascomycota</taxon>
        <taxon>Saccharomycotina</taxon>
        <taxon>Dipodascomycetes</taxon>
        <taxon>Dipodascales</taxon>
        <taxon>Trichomonascaceae</taxon>
        <taxon>Trichomonascus</taxon>
        <taxon>Trichomonascus ciferrii complex</taxon>
    </lineage>
</organism>
<keyword evidence="3 7" id="KW-0812">Transmembrane</keyword>
<name>A0A642V755_9ASCO</name>
<dbReference type="Pfam" id="PF01105">
    <property type="entry name" value="EMP24_GP25L"/>
    <property type="match status" value="1"/>
</dbReference>
<evidence type="ECO:0000256" key="5">
    <source>
        <dbReference type="ARBA" id="ARBA00022989"/>
    </source>
</evidence>
<evidence type="ECO:0000256" key="3">
    <source>
        <dbReference type="ARBA" id="ARBA00022692"/>
    </source>
</evidence>
<dbReference type="InterPro" id="IPR009038">
    <property type="entry name" value="GOLD_dom"/>
</dbReference>
<dbReference type="PROSITE" id="PS50866">
    <property type="entry name" value="GOLD"/>
    <property type="match status" value="1"/>
</dbReference>
<evidence type="ECO:0000256" key="7">
    <source>
        <dbReference type="RuleBase" id="RU003827"/>
    </source>
</evidence>
<keyword evidence="10" id="KW-1185">Reference proteome</keyword>
<evidence type="ECO:0000256" key="4">
    <source>
        <dbReference type="ARBA" id="ARBA00022729"/>
    </source>
</evidence>
<evidence type="ECO:0000313" key="10">
    <source>
        <dbReference type="Proteomes" id="UP000761534"/>
    </source>
</evidence>
<accession>A0A642V755</accession>
<dbReference type="VEuPathDB" id="FungiDB:TRICI_001926"/>
<evidence type="ECO:0000256" key="1">
    <source>
        <dbReference type="ARBA" id="ARBA00004479"/>
    </source>
</evidence>
<dbReference type="PANTHER" id="PTHR22811">
    <property type="entry name" value="TRANSMEMBRANE EMP24 DOMAIN-CONTAINING PROTEIN"/>
    <property type="match status" value="1"/>
</dbReference>
<sequence>MTAETVMAAQHSAWELEEKTNQWIRPEELAIQITIEETFDNNHRVLFQKLAAKGDFLFTAYDSGQHKICYRALSGGWFHNRAVKMDIDFAVGEGSSMDSKNEKKLNTLAERVAELNNKMLGVRREQQLMREREASFRDQSESTNARVVRWTFIQLFVLGLTCAWQLNHLRSFFVKQKLV</sequence>
<dbReference type="InterPro" id="IPR015720">
    <property type="entry name" value="Emp24-like"/>
</dbReference>
<evidence type="ECO:0000256" key="2">
    <source>
        <dbReference type="ARBA" id="ARBA00007104"/>
    </source>
</evidence>
<keyword evidence="5" id="KW-1133">Transmembrane helix</keyword>
<dbReference type="AlphaFoldDB" id="A0A642V755"/>
<dbReference type="EMBL" id="SWFS01000131">
    <property type="protein sequence ID" value="KAA8915912.1"/>
    <property type="molecule type" value="Genomic_DNA"/>
</dbReference>
<proteinExistence type="inferred from homology"/>